<dbReference type="GO" id="GO:0006508">
    <property type="term" value="P:proteolysis"/>
    <property type="evidence" value="ECO:0007669"/>
    <property type="project" value="TreeGrafter"/>
</dbReference>
<organism evidence="9 10">
    <name type="scientific">Brevibacillus fulvus</name>
    <dbReference type="NCBI Taxonomy" id="1125967"/>
    <lineage>
        <taxon>Bacteria</taxon>
        <taxon>Bacillati</taxon>
        <taxon>Bacillota</taxon>
        <taxon>Bacilli</taxon>
        <taxon>Bacillales</taxon>
        <taxon>Paenibacillaceae</taxon>
        <taxon>Brevibacillus</taxon>
    </lineage>
</organism>
<keyword evidence="6 9" id="KW-0378">Hydrolase</keyword>
<comment type="similarity">
    <text evidence="3">Belongs to the peptidase M24B family.</text>
</comment>
<dbReference type="SUPFAM" id="SSF55920">
    <property type="entry name" value="Creatinase/aminopeptidase"/>
    <property type="match status" value="1"/>
</dbReference>
<evidence type="ECO:0000256" key="1">
    <source>
        <dbReference type="ARBA" id="ARBA00001424"/>
    </source>
</evidence>
<feature type="domain" description="Aminopeptidase P N-terminal" evidence="8">
    <location>
        <begin position="2"/>
        <end position="136"/>
    </location>
</feature>
<comment type="catalytic activity">
    <reaction evidence="1">
        <text>Release of any N-terminal amino acid, including proline, that is linked to proline, even from a dipeptide or tripeptide.</text>
        <dbReference type="EC" id="3.4.11.9"/>
    </reaction>
</comment>
<dbReference type="InterPro" id="IPR007865">
    <property type="entry name" value="Aminopep_P_N"/>
</dbReference>
<dbReference type="GO" id="GO:0005829">
    <property type="term" value="C:cytosol"/>
    <property type="evidence" value="ECO:0007669"/>
    <property type="project" value="TreeGrafter"/>
</dbReference>
<dbReference type="InterPro" id="IPR029149">
    <property type="entry name" value="Creatin/AminoP/Spt16_N"/>
</dbReference>
<dbReference type="SMART" id="SM01011">
    <property type="entry name" value="AMP_N"/>
    <property type="match status" value="1"/>
</dbReference>
<keyword evidence="9" id="KW-0031">Aminopeptidase</keyword>
<evidence type="ECO:0000313" key="9">
    <source>
        <dbReference type="EMBL" id="MBM7591289.1"/>
    </source>
</evidence>
<dbReference type="PANTHER" id="PTHR43226">
    <property type="entry name" value="XAA-PRO AMINOPEPTIDASE 3"/>
    <property type="match status" value="1"/>
</dbReference>
<keyword evidence="5" id="KW-0479">Metal-binding</keyword>
<proteinExistence type="inferred from homology"/>
<dbReference type="InterPro" id="IPR000994">
    <property type="entry name" value="Pept_M24"/>
</dbReference>
<dbReference type="Gene3D" id="3.40.350.10">
    <property type="entry name" value="Creatinase/prolidase N-terminal domain"/>
    <property type="match status" value="1"/>
</dbReference>
<dbReference type="AlphaFoldDB" id="A0A939BVB1"/>
<dbReference type="Pfam" id="PF05195">
    <property type="entry name" value="AMP_N"/>
    <property type="match status" value="1"/>
</dbReference>
<keyword evidence="10" id="KW-1185">Reference proteome</keyword>
<evidence type="ECO:0000256" key="2">
    <source>
        <dbReference type="ARBA" id="ARBA00001936"/>
    </source>
</evidence>
<dbReference type="InterPro" id="IPR052433">
    <property type="entry name" value="X-Pro_dipept-like"/>
</dbReference>
<name>A0A939BVB1_9BACL</name>
<dbReference type="CDD" id="cd01087">
    <property type="entry name" value="Prolidase"/>
    <property type="match status" value="1"/>
</dbReference>
<dbReference type="EMBL" id="JAFBEB010000010">
    <property type="protein sequence ID" value="MBM7591289.1"/>
    <property type="molecule type" value="Genomic_DNA"/>
</dbReference>
<dbReference type="SUPFAM" id="SSF53092">
    <property type="entry name" value="Creatinase/prolidase N-terminal domain"/>
    <property type="match status" value="1"/>
</dbReference>
<evidence type="ECO:0000256" key="5">
    <source>
        <dbReference type="ARBA" id="ARBA00022723"/>
    </source>
</evidence>
<comment type="caution">
    <text evidence="9">The sequence shown here is derived from an EMBL/GenBank/DDBJ whole genome shotgun (WGS) entry which is preliminary data.</text>
</comment>
<dbReference type="EC" id="3.4.11.9" evidence="4"/>
<accession>A0A939BVB1</accession>
<evidence type="ECO:0000256" key="7">
    <source>
        <dbReference type="ARBA" id="ARBA00023211"/>
    </source>
</evidence>
<dbReference type="InterPro" id="IPR036005">
    <property type="entry name" value="Creatinase/aminopeptidase-like"/>
</dbReference>
<comment type="cofactor">
    <cofactor evidence="2">
        <name>Mn(2+)</name>
        <dbReference type="ChEBI" id="CHEBI:29035"/>
    </cofactor>
</comment>
<evidence type="ECO:0000259" key="8">
    <source>
        <dbReference type="SMART" id="SM01011"/>
    </source>
</evidence>
<evidence type="ECO:0000313" key="10">
    <source>
        <dbReference type="Proteomes" id="UP000717624"/>
    </source>
</evidence>
<evidence type="ECO:0000256" key="6">
    <source>
        <dbReference type="ARBA" id="ARBA00022801"/>
    </source>
</evidence>
<keyword evidence="9" id="KW-0645">Protease</keyword>
<protein>
    <recommendedName>
        <fullName evidence="4">Xaa-Pro aminopeptidase</fullName>
        <ecNumber evidence="4">3.4.11.9</ecNumber>
    </recommendedName>
</protein>
<evidence type="ECO:0000256" key="3">
    <source>
        <dbReference type="ARBA" id="ARBA00008766"/>
    </source>
</evidence>
<evidence type="ECO:0000256" key="4">
    <source>
        <dbReference type="ARBA" id="ARBA00012574"/>
    </source>
</evidence>
<keyword evidence="7" id="KW-0464">Manganese</keyword>
<dbReference type="Proteomes" id="UP000717624">
    <property type="component" value="Unassembled WGS sequence"/>
</dbReference>
<dbReference type="Gene3D" id="3.90.230.10">
    <property type="entry name" value="Creatinase/methionine aminopeptidase superfamily"/>
    <property type="match status" value="1"/>
</dbReference>
<dbReference type="Pfam" id="PF00557">
    <property type="entry name" value="Peptidase_M24"/>
    <property type="match status" value="1"/>
</dbReference>
<dbReference type="GO" id="GO:0070006">
    <property type="term" value="F:metalloaminopeptidase activity"/>
    <property type="evidence" value="ECO:0007669"/>
    <property type="project" value="InterPro"/>
</dbReference>
<gene>
    <name evidence="9" type="ORF">JOD01_002916</name>
</gene>
<dbReference type="PANTHER" id="PTHR43226:SF4">
    <property type="entry name" value="XAA-PRO AMINOPEPTIDASE 3"/>
    <property type="match status" value="1"/>
</dbReference>
<sequence length="423" mass="48236">MLEPAFFTAKRTEVGQYLEDDSILVLFSGFAPHKSADATYTFTVNRNFYYLTGVDREQMILLISKQGGKTTETLFIERADPVMEKWVGKKTTVEEARAASGIAQIRFVDQFTVQLNRIMSNGRYRYLYLDLEQTGWDSPVGKAQQFADEMLKRYPYLSVQNVYPQLAKMRTIKSPEEVSLIKKAIEITKQGILQMWEHARPGQMEYQLEAYFNFTLRAAGVKEHAFAPIVASGGNATILHYEENHHPVKDGSLVLLDLGASYQYYNADISRTFPINGKFSERQKLIYQIVLKAELETIKAVKPGVPFRSLNERTKQVLAEELIKIGLIKKPEELSRYYYHGVSHYLGLDTHDVGEYDRVLAPGMVLTIEPGLYIAEEEIGIRIEDDVLVTETGCEVLSQDLIKTVDEIEAFMAKAKQKSVWIR</sequence>
<reference evidence="9" key="1">
    <citation type="submission" date="2021-01" db="EMBL/GenBank/DDBJ databases">
        <title>Genomic Encyclopedia of Type Strains, Phase IV (KMG-IV): sequencing the most valuable type-strain genomes for metagenomic binning, comparative biology and taxonomic classification.</title>
        <authorList>
            <person name="Goeker M."/>
        </authorList>
    </citation>
    <scope>NUCLEOTIDE SEQUENCE</scope>
    <source>
        <strain evidence="9">DSM 25523</strain>
    </source>
</reference>
<dbReference type="GO" id="GO:0030145">
    <property type="term" value="F:manganese ion binding"/>
    <property type="evidence" value="ECO:0007669"/>
    <property type="project" value="InterPro"/>
</dbReference>